<gene>
    <name evidence="3" type="ORF">C6P46_000445</name>
</gene>
<feature type="transmembrane region" description="Helical" evidence="2">
    <location>
        <begin position="94"/>
        <end position="116"/>
    </location>
</feature>
<dbReference type="Proteomes" id="UP000777482">
    <property type="component" value="Unassembled WGS sequence"/>
</dbReference>
<keyword evidence="2" id="KW-0812">Transmembrane</keyword>
<name>A0A9P7B383_RHOMI</name>
<proteinExistence type="predicted"/>
<keyword evidence="4" id="KW-1185">Reference proteome</keyword>
<protein>
    <recommendedName>
        <fullName evidence="5">Transmembrane protein</fullName>
    </recommendedName>
</protein>
<accession>A0A9P7B383</accession>
<feature type="region of interest" description="Disordered" evidence="1">
    <location>
        <begin position="148"/>
        <end position="167"/>
    </location>
</feature>
<sequence length="167" mass="17975">MSTSLFLPDLATPTYDPLLPLAPSITAIGTVSRATQLGLFATTTVTETTTVLQLVYFREPATTASSSHNSTASNVQQALEKVADQYEGSTLAELGSMAAVFLIVILIGTVAFVFSINYARRARTMVEGGSEEAWAEVKEHAPLIREYVRDTSGSDDGLHGPARPRRR</sequence>
<dbReference type="AlphaFoldDB" id="A0A9P7B383"/>
<evidence type="ECO:0008006" key="5">
    <source>
        <dbReference type="Google" id="ProtNLM"/>
    </source>
</evidence>
<evidence type="ECO:0000256" key="1">
    <source>
        <dbReference type="SAM" id="MobiDB-lite"/>
    </source>
</evidence>
<dbReference type="EMBL" id="PUHQ01000104">
    <property type="protein sequence ID" value="KAG0656077.1"/>
    <property type="molecule type" value="Genomic_DNA"/>
</dbReference>
<keyword evidence="2" id="KW-1133">Transmembrane helix</keyword>
<evidence type="ECO:0000313" key="4">
    <source>
        <dbReference type="Proteomes" id="UP000777482"/>
    </source>
</evidence>
<evidence type="ECO:0000313" key="3">
    <source>
        <dbReference type="EMBL" id="KAG0656077.1"/>
    </source>
</evidence>
<reference evidence="3 4" key="1">
    <citation type="submission" date="2020-11" db="EMBL/GenBank/DDBJ databases">
        <title>Kefir isolates.</title>
        <authorList>
            <person name="Marcisauskas S."/>
            <person name="Kim Y."/>
            <person name="Blasche S."/>
        </authorList>
    </citation>
    <scope>NUCLEOTIDE SEQUENCE [LARGE SCALE GENOMIC DNA]</scope>
    <source>
        <strain evidence="3 4">KR</strain>
    </source>
</reference>
<evidence type="ECO:0000256" key="2">
    <source>
        <dbReference type="SAM" id="Phobius"/>
    </source>
</evidence>
<organism evidence="3 4">
    <name type="scientific">Rhodotorula mucilaginosa</name>
    <name type="common">Yeast</name>
    <name type="synonym">Rhodotorula rubra</name>
    <dbReference type="NCBI Taxonomy" id="5537"/>
    <lineage>
        <taxon>Eukaryota</taxon>
        <taxon>Fungi</taxon>
        <taxon>Dikarya</taxon>
        <taxon>Basidiomycota</taxon>
        <taxon>Pucciniomycotina</taxon>
        <taxon>Microbotryomycetes</taxon>
        <taxon>Sporidiobolales</taxon>
        <taxon>Sporidiobolaceae</taxon>
        <taxon>Rhodotorula</taxon>
    </lineage>
</organism>
<keyword evidence="2" id="KW-0472">Membrane</keyword>
<comment type="caution">
    <text evidence="3">The sequence shown here is derived from an EMBL/GenBank/DDBJ whole genome shotgun (WGS) entry which is preliminary data.</text>
</comment>